<keyword evidence="1" id="KW-0472">Membrane</keyword>
<feature type="chain" id="PRO_5045201319" description="DOMON domain-containing protein" evidence="2">
    <location>
        <begin position="17"/>
        <end position="161"/>
    </location>
</feature>
<dbReference type="EMBL" id="JAPFFF010000007">
    <property type="protein sequence ID" value="KAK8885664.1"/>
    <property type="molecule type" value="Genomic_DNA"/>
</dbReference>
<keyword evidence="4" id="KW-1185">Reference proteome</keyword>
<accession>A0ABR2K3J8</accession>
<evidence type="ECO:0000313" key="3">
    <source>
        <dbReference type="EMBL" id="KAK8885664.1"/>
    </source>
</evidence>
<protein>
    <recommendedName>
        <fullName evidence="5">DOMON domain-containing protein</fullName>
    </recommendedName>
</protein>
<name>A0ABR2K3J8_9EUKA</name>
<keyword evidence="2" id="KW-0732">Signal</keyword>
<organism evidence="3 4">
    <name type="scientific">Tritrichomonas musculus</name>
    <dbReference type="NCBI Taxonomy" id="1915356"/>
    <lineage>
        <taxon>Eukaryota</taxon>
        <taxon>Metamonada</taxon>
        <taxon>Parabasalia</taxon>
        <taxon>Tritrichomonadida</taxon>
        <taxon>Tritrichomonadidae</taxon>
        <taxon>Tritrichomonas</taxon>
    </lineage>
</organism>
<feature type="transmembrane region" description="Helical" evidence="1">
    <location>
        <begin position="129"/>
        <end position="148"/>
    </location>
</feature>
<evidence type="ECO:0000256" key="2">
    <source>
        <dbReference type="SAM" id="SignalP"/>
    </source>
</evidence>
<gene>
    <name evidence="3" type="ORF">M9Y10_041116</name>
</gene>
<feature type="signal peptide" evidence="2">
    <location>
        <begin position="1"/>
        <end position="16"/>
    </location>
</feature>
<evidence type="ECO:0000313" key="4">
    <source>
        <dbReference type="Proteomes" id="UP001470230"/>
    </source>
</evidence>
<evidence type="ECO:0008006" key="5">
    <source>
        <dbReference type="Google" id="ProtNLM"/>
    </source>
</evidence>
<reference evidence="3 4" key="1">
    <citation type="submission" date="2024-04" db="EMBL/GenBank/DDBJ databases">
        <title>Tritrichomonas musculus Genome.</title>
        <authorList>
            <person name="Alves-Ferreira E."/>
            <person name="Grigg M."/>
            <person name="Lorenzi H."/>
            <person name="Galac M."/>
        </authorList>
    </citation>
    <scope>NUCLEOTIDE SEQUENCE [LARGE SCALE GENOMIC DNA]</scope>
    <source>
        <strain evidence="3 4">EAF2021</strain>
    </source>
</reference>
<proteinExistence type="predicted"/>
<sequence length="161" mass="18187">MLWLAFILGIRQNCNARQFDIHGEVSVLQTNDKGWAYAGVGFGDFGHNIRVRAWEVDDELTIYMEYGHKCPTNESKIVEGAKIFLESSSQYAIFGFKSRNARVGNVTVSIASTVRPIHPNSPQTAICSLFVFFTVNFVLAGFLQLYYFRGAMDPNEYRVAE</sequence>
<comment type="caution">
    <text evidence="3">The sequence shown here is derived from an EMBL/GenBank/DDBJ whole genome shotgun (WGS) entry which is preliminary data.</text>
</comment>
<evidence type="ECO:0000256" key="1">
    <source>
        <dbReference type="SAM" id="Phobius"/>
    </source>
</evidence>
<dbReference type="Proteomes" id="UP001470230">
    <property type="component" value="Unassembled WGS sequence"/>
</dbReference>
<keyword evidence="1" id="KW-0812">Transmembrane</keyword>
<keyword evidence="1" id="KW-1133">Transmembrane helix</keyword>